<proteinExistence type="predicted"/>
<organism evidence="1 2">
    <name type="scientific">Thiorhodovibrio winogradskyi</name>
    <dbReference type="NCBI Taxonomy" id="77007"/>
    <lineage>
        <taxon>Bacteria</taxon>
        <taxon>Pseudomonadati</taxon>
        <taxon>Pseudomonadota</taxon>
        <taxon>Gammaproteobacteria</taxon>
        <taxon>Chromatiales</taxon>
        <taxon>Chromatiaceae</taxon>
        <taxon>Thiorhodovibrio</taxon>
    </lineage>
</organism>
<evidence type="ECO:0008006" key="3">
    <source>
        <dbReference type="Google" id="ProtNLM"/>
    </source>
</evidence>
<protein>
    <recommendedName>
        <fullName evidence="3">DUF2281 domain-containing protein</fullName>
    </recommendedName>
</protein>
<dbReference type="RefSeq" id="WP_328985189.1">
    <property type="nucleotide sequence ID" value="NZ_CP121472.1"/>
</dbReference>
<name>A0ABZ0SEH0_9GAMM</name>
<accession>A0ABZ0SEH0</accession>
<gene>
    <name evidence="1" type="ORF">Thiowin_04575</name>
</gene>
<evidence type="ECO:0000313" key="1">
    <source>
        <dbReference type="EMBL" id="WPL19448.1"/>
    </source>
</evidence>
<sequence>MNALDLIKQEVISLLETQRAEVLDFIGYLKSRYATEDRAVSPEERLADLMAYFAPYRKDFGDFLLTFRGSIIAPLLNQVFV</sequence>
<keyword evidence="2" id="KW-1185">Reference proteome</keyword>
<dbReference type="EMBL" id="CP121472">
    <property type="protein sequence ID" value="WPL19448.1"/>
    <property type="molecule type" value="Genomic_DNA"/>
</dbReference>
<evidence type="ECO:0000313" key="2">
    <source>
        <dbReference type="Proteomes" id="UP001432180"/>
    </source>
</evidence>
<dbReference type="Proteomes" id="UP001432180">
    <property type="component" value="Chromosome"/>
</dbReference>
<reference evidence="1 2" key="1">
    <citation type="journal article" date="2023" name="Microorganisms">
        <title>Thiorhodovibrio frisius and Trv. litoralis spp. nov., Two Novel Members from a Clade of Fastidious Purple Sulfur Bacteria That Exhibit Unique Red-Shifted Light-Harvesting Capabilities.</title>
        <authorList>
            <person name="Methner A."/>
            <person name="Kuzyk S.B."/>
            <person name="Petersen J."/>
            <person name="Bauer S."/>
            <person name="Brinkmann H."/>
            <person name="Sichau K."/>
            <person name="Wanner G."/>
            <person name="Wolf J."/>
            <person name="Neumann-Schaal M."/>
            <person name="Henke P."/>
            <person name="Tank M."/>
            <person name="Sproer C."/>
            <person name="Bunk B."/>
            <person name="Overmann J."/>
        </authorList>
    </citation>
    <scope>NUCLEOTIDE SEQUENCE [LARGE SCALE GENOMIC DNA]</scope>
    <source>
        <strain evidence="1 2">DSM 6702</strain>
    </source>
</reference>